<dbReference type="CDD" id="cd21670">
    <property type="entry name" value="SMP_ESyt"/>
    <property type="match status" value="1"/>
</dbReference>
<keyword evidence="9" id="KW-0256">Endoplasmic reticulum</keyword>
<reference evidence="21" key="1">
    <citation type="submission" date="2022-11" db="UniProtKB">
        <authorList>
            <consortium name="WormBaseParasite"/>
        </authorList>
    </citation>
    <scope>IDENTIFICATION</scope>
</reference>
<accession>A0A914N7V5</accession>
<dbReference type="InterPro" id="IPR051634">
    <property type="entry name" value="Extended_Synaptotagmin"/>
</dbReference>
<dbReference type="GO" id="GO:0006869">
    <property type="term" value="P:lipid transport"/>
    <property type="evidence" value="ECO:0007669"/>
    <property type="project" value="UniProtKB-KW"/>
</dbReference>
<evidence type="ECO:0000256" key="15">
    <source>
        <dbReference type="SAM" id="Coils"/>
    </source>
</evidence>
<dbReference type="CDD" id="cd04050">
    <property type="entry name" value="C2B_Synaptotagmin-like"/>
    <property type="match status" value="1"/>
</dbReference>
<evidence type="ECO:0000256" key="11">
    <source>
        <dbReference type="ARBA" id="ARBA00022989"/>
    </source>
</evidence>
<dbReference type="FunFam" id="2.60.40.150:FF:000025">
    <property type="entry name" value="Extended synaptotagmin 2"/>
    <property type="match status" value="1"/>
</dbReference>
<feature type="domain" description="SMP-LTD" evidence="19">
    <location>
        <begin position="71"/>
        <end position="249"/>
    </location>
</feature>
<dbReference type="PANTHER" id="PTHR45761">
    <property type="entry name" value="EXTENDED SYNAPTOTAGMIN-LIKE PROTEIN 2, ISOFORM C"/>
    <property type="match status" value="1"/>
</dbReference>
<dbReference type="InterPro" id="IPR000008">
    <property type="entry name" value="C2_dom"/>
</dbReference>
<evidence type="ECO:0000256" key="2">
    <source>
        <dbReference type="ARBA" id="ARBA00004477"/>
    </source>
</evidence>
<dbReference type="Gene3D" id="2.60.40.150">
    <property type="entry name" value="C2 domain"/>
    <property type="match status" value="3"/>
</dbReference>
<feature type="region of interest" description="Disordered" evidence="16">
    <location>
        <begin position="930"/>
        <end position="952"/>
    </location>
</feature>
<proteinExistence type="inferred from homology"/>
<keyword evidence="4" id="KW-0813">Transport</keyword>
<evidence type="ECO:0000256" key="7">
    <source>
        <dbReference type="ARBA" id="ARBA00022723"/>
    </source>
</evidence>
<feature type="domain" description="C2" evidence="18">
    <location>
        <begin position="655"/>
        <end position="796"/>
    </location>
</feature>
<dbReference type="Proteomes" id="UP000887563">
    <property type="component" value="Unplaced"/>
</dbReference>
<protein>
    <submittedName>
        <fullName evidence="21">Uncharacterized protein</fullName>
    </submittedName>
</protein>
<comment type="subcellular location">
    <subcellularLocation>
        <location evidence="1">Cell membrane</location>
        <topology evidence="1">Peripheral membrane protein</topology>
    </subcellularLocation>
    <subcellularLocation>
        <location evidence="2">Endoplasmic reticulum membrane</location>
        <topology evidence="2">Multi-pass membrane protein</topology>
    </subcellularLocation>
</comment>
<evidence type="ECO:0000256" key="12">
    <source>
        <dbReference type="ARBA" id="ARBA00023055"/>
    </source>
</evidence>
<comment type="similarity">
    <text evidence="3">Belongs to the extended synaptotagmin family.</text>
</comment>
<dbReference type="InterPro" id="IPR037749">
    <property type="entry name" value="Ext_Synaptotagmin_C2B"/>
</dbReference>
<evidence type="ECO:0000256" key="13">
    <source>
        <dbReference type="ARBA" id="ARBA00023121"/>
    </source>
</evidence>
<evidence type="ECO:0000259" key="19">
    <source>
        <dbReference type="PROSITE" id="PS51847"/>
    </source>
</evidence>
<keyword evidence="5" id="KW-1003">Cell membrane</keyword>
<dbReference type="PROSITE" id="PS51847">
    <property type="entry name" value="SMP"/>
    <property type="match status" value="1"/>
</dbReference>
<keyword evidence="13" id="KW-0446">Lipid-binding</keyword>
<dbReference type="GO" id="GO:0031210">
    <property type="term" value="F:phosphatidylcholine binding"/>
    <property type="evidence" value="ECO:0007669"/>
    <property type="project" value="TreeGrafter"/>
</dbReference>
<evidence type="ECO:0000256" key="14">
    <source>
        <dbReference type="ARBA" id="ARBA00023136"/>
    </source>
</evidence>
<keyword evidence="7" id="KW-0479">Metal-binding</keyword>
<dbReference type="GO" id="GO:0005509">
    <property type="term" value="F:calcium ion binding"/>
    <property type="evidence" value="ECO:0007669"/>
    <property type="project" value="TreeGrafter"/>
</dbReference>
<dbReference type="Pfam" id="PF17047">
    <property type="entry name" value="SMP_LBD"/>
    <property type="match status" value="1"/>
</dbReference>
<evidence type="ECO:0000256" key="6">
    <source>
        <dbReference type="ARBA" id="ARBA00022692"/>
    </source>
</evidence>
<evidence type="ECO:0000259" key="18">
    <source>
        <dbReference type="PROSITE" id="PS50004"/>
    </source>
</evidence>
<keyword evidence="15" id="KW-0175">Coiled coil</keyword>
<feature type="transmembrane region" description="Helical" evidence="17">
    <location>
        <begin position="6"/>
        <end position="26"/>
    </location>
</feature>
<keyword evidence="20" id="KW-1185">Reference proteome</keyword>
<feature type="coiled-coil region" evidence="15">
    <location>
        <begin position="566"/>
        <end position="593"/>
    </location>
</feature>
<dbReference type="AlphaFoldDB" id="A0A914N7V5"/>
<dbReference type="CDD" id="cd08391">
    <property type="entry name" value="C2A_C2C_Synaptotagmin_like"/>
    <property type="match status" value="1"/>
</dbReference>
<dbReference type="GO" id="GO:0061817">
    <property type="term" value="P:endoplasmic reticulum-plasma membrane tethering"/>
    <property type="evidence" value="ECO:0007669"/>
    <property type="project" value="InterPro"/>
</dbReference>
<dbReference type="PANTHER" id="PTHR45761:SF1">
    <property type="entry name" value="EXTENDED SYNAPTOTAGMIN-LIKE PROTEIN 2, ISOFORM C"/>
    <property type="match status" value="1"/>
</dbReference>
<evidence type="ECO:0000256" key="1">
    <source>
        <dbReference type="ARBA" id="ARBA00004202"/>
    </source>
</evidence>
<keyword evidence="8" id="KW-0677">Repeat</keyword>
<sequence>MFACWLIGHLQLSMLWVFLFIVVYILKTRSWIKQEQKRLCLRNYILQERETIIAQFSQTTNDLPAWVQFPDIERIEWVNRILQQLWPYIGEYSNIFLKEFIEPQIRLQMPSPFKSFKFVAIDMGDIPFRVSGLKVYTNNVGRDKVIMDMDLVYAGDAEFTVQACGFRGGLKQIVLSGKLRCTLQPLLPHPPMVGGISGSFIELPKFDFILTGIGEFVQLPGLIDAIRSIINLQLANLAVLPNKIVFPLAPNINVSQLYFPEPDGIVRLKIIQARNLENKDKSFFNKKNLSDPYCEIQLGSQHFLTKVINDNLNPIFNECFEAVVDQASGQRLRIELFDKDLAGADEELGRLSLPLDSVRQAGEIEKWYQLEGCKNGELNLKVCWLDLSTNAVDKQRDEWESEWLGADKPMHPALLMIFLDSVSELPYPKSGLEPSPLIEFSLGLNKQQSPVKTRTTNPLYQCKFNFFVKQPEGQELKIRAIDDGTKREIGELSIPIRVVMKEPNMELTQQTFYLQHGVHSSPIVLTVRLRFFTPPKNILERKEVVYGTDVHIERGNGSFLSDKTLIDKQQIIIKNKENNNNNHQLNNNQKLDTEFNFTPENSTNFTIDGHLRPESAASERSRTSSYSYKKSKTGNFLGKMIGQKHSKIKNRRESSIGLSKINLELNYDNEQFKLVVNIVEATGLLPISKDGHADPYITLRLIPIEGQRGLASAGSVSPGKGGRKQTKIVENCLNPIFNEIFEFGFHFSELAYFKLILTVKDARNYGIFEKRSVLGTKCKKPGDCPQGWSCYITKCRRQECHSKKDCEFEWPCQMGKCRTKSCAKDKDCPENWKCGKTRKYSRLSSKIFSFDLFASKILGLDVHIERGNGLDVHIERGNGSFLSDKTLIDKQQIIIKNKENNNNNHQLNNNQKLDTEFNFTPENSTNFTIDGHLRPESAASERSRTSSYSYKKSKTGNFLGKMIGQKHSKM</sequence>
<dbReference type="SMART" id="SM00239">
    <property type="entry name" value="C2"/>
    <property type="match status" value="3"/>
</dbReference>
<evidence type="ECO:0000313" key="20">
    <source>
        <dbReference type="Proteomes" id="UP000887563"/>
    </source>
</evidence>
<keyword evidence="14 17" id="KW-0472">Membrane</keyword>
<dbReference type="GO" id="GO:0005789">
    <property type="term" value="C:endoplasmic reticulum membrane"/>
    <property type="evidence" value="ECO:0007669"/>
    <property type="project" value="UniProtKB-SubCell"/>
</dbReference>
<evidence type="ECO:0000313" key="21">
    <source>
        <dbReference type="WBParaSite" id="Minc3s03422g33792"/>
    </source>
</evidence>
<evidence type="ECO:0000256" key="8">
    <source>
        <dbReference type="ARBA" id="ARBA00022737"/>
    </source>
</evidence>
<feature type="coiled-coil region" evidence="15">
    <location>
        <begin position="888"/>
        <end position="915"/>
    </location>
</feature>
<name>A0A914N7V5_MELIC</name>
<dbReference type="GO" id="GO:0008429">
    <property type="term" value="F:phosphatidylethanolamine binding"/>
    <property type="evidence" value="ECO:0007669"/>
    <property type="project" value="TreeGrafter"/>
</dbReference>
<keyword evidence="11 17" id="KW-1133">Transmembrane helix</keyword>
<dbReference type="PROSITE" id="PS50004">
    <property type="entry name" value="C2"/>
    <property type="match status" value="3"/>
</dbReference>
<dbReference type="Pfam" id="PF00168">
    <property type="entry name" value="C2"/>
    <property type="match status" value="3"/>
</dbReference>
<evidence type="ECO:0000256" key="16">
    <source>
        <dbReference type="SAM" id="MobiDB-lite"/>
    </source>
</evidence>
<dbReference type="InterPro" id="IPR031468">
    <property type="entry name" value="SMP_LBD"/>
</dbReference>
<evidence type="ECO:0000256" key="10">
    <source>
        <dbReference type="ARBA" id="ARBA00022837"/>
    </source>
</evidence>
<feature type="domain" description="C2" evidence="18">
    <location>
        <begin position="248"/>
        <end position="368"/>
    </location>
</feature>
<evidence type="ECO:0000256" key="3">
    <source>
        <dbReference type="ARBA" id="ARBA00005867"/>
    </source>
</evidence>
<keyword evidence="10" id="KW-0106">Calcium</keyword>
<evidence type="ECO:0000256" key="5">
    <source>
        <dbReference type="ARBA" id="ARBA00022475"/>
    </source>
</evidence>
<evidence type="ECO:0000256" key="17">
    <source>
        <dbReference type="SAM" id="Phobius"/>
    </source>
</evidence>
<dbReference type="GO" id="GO:0005886">
    <property type="term" value="C:plasma membrane"/>
    <property type="evidence" value="ECO:0007669"/>
    <property type="project" value="UniProtKB-SubCell"/>
</dbReference>
<dbReference type="InterPro" id="IPR037733">
    <property type="entry name" value="Ext_Synaptotagmin_C2A"/>
</dbReference>
<dbReference type="GO" id="GO:0005544">
    <property type="term" value="F:calcium-dependent phospholipid binding"/>
    <property type="evidence" value="ECO:0007669"/>
    <property type="project" value="TreeGrafter"/>
</dbReference>
<keyword evidence="12" id="KW-0445">Lipid transport</keyword>
<evidence type="ECO:0000256" key="9">
    <source>
        <dbReference type="ARBA" id="ARBA00022824"/>
    </source>
</evidence>
<dbReference type="InterPro" id="IPR035892">
    <property type="entry name" value="C2_domain_sf"/>
</dbReference>
<keyword evidence="6 17" id="KW-0812">Transmembrane</keyword>
<feature type="compositionally biased region" description="Basic and acidic residues" evidence="16">
    <location>
        <begin position="931"/>
        <end position="944"/>
    </location>
</feature>
<feature type="domain" description="C2" evidence="18">
    <location>
        <begin position="396"/>
        <end position="509"/>
    </location>
</feature>
<dbReference type="InterPro" id="IPR039010">
    <property type="entry name" value="Synaptotagmin_SMP"/>
</dbReference>
<dbReference type="GO" id="GO:0035091">
    <property type="term" value="F:phosphatidylinositol binding"/>
    <property type="evidence" value="ECO:0007669"/>
    <property type="project" value="TreeGrafter"/>
</dbReference>
<organism evidence="20 21">
    <name type="scientific">Meloidogyne incognita</name>
    <name type="common">Southern root-knot nematode worm</name>
    <name type="synonym">Oxyuris incognita</name>
    <dbReference type="NCBI Taxonomy" id="6306"/>
    <lineage>
        <taxon>Eukaryota</taxon>
        <taxon>Metazoa</taxon>
        <taxon>Ecdysozoa</taxon>
        <taxon>Nematoda</taxon>
        <taxon>Chromadorea</taxon>
        <taxon>Rhabditida</taxon>
        <taxon>Tylenchina</taxon>
        <taxon>Tylenchomorpha</taxon>
        <taxon>Tylenchoidea</taxon>
        <taxon>Meloidogynidae</taxon>
        <taxon>Meloidogyninae</taxon>
        <taxon>Meloidogyne</taxon>
        <taxon>Meloidogyne incognita group</taxon>
    </lineage>
</organism>
<dbReference type="WBParaSite" id="Minc3s03422g33792">
    <property type="protein sequence ID" value="Minc3s03422g33792"/>
    <property type="gene ID" value="Minc3s03422g33792"/>
</dbReference>
<dbReference type="SUPFAM" id="SSF49562">
    <property type="entry name" value="C2 domain (Calcium/lipid-binding domain, CaLB)"/>
    <property type="match status" value="3"/>
</dbReference>
<evidence type="ECO:0000256" key="4">
    <source>
        <dbReference type="ARBA" id="ARBA00022448"/>
    </source>
</evidence>